<proteinExistence type="predicted"/>
<dbReference type="Pfam" id="PF12787">
    <property type="entry name" value="EcsC"/>
    <property type="match status" value="1"/>
</dbReference>
<comment type="caution">
    <text evidence="1">The sequence shown here is derived from an EMBL/GenBank/DDBJ whole genome shotgun (WGS) entry which is preliminary data.</text>
</comment>
<name>A0A542ZKL3_9MICO</name>
<dbReference type="PANTHER" id="PTHR41260:SF1">
    <property type="entry name" value="PROTEIN ECSC"/>
    <property type="match status" value="1"/>
</dbReference>
<organism evidence="1 2">
    <name type="scientific">Oryzihumus leptocrescens</name>
    <dbReference type="NCBI Taxonomy" id="297536"/>
    <lineage>
        <taxon>Bacteria</taxon>
        <taxon>Bacillati</taxon>
        <taxon>Actinomycetota</taxon>
        <taxon>Actinomycetes</taxon>
        <taxon>Micrococcales</taxon>
        <taxon>Intrasporangiaceae</taxon>
        <taxon>Oryzihumus</taxon>
    </lineage>
</organism>
<evidence type="ECO:0000313" key="1">
    <source>
        <dbReference type="EMBL" id="TQL60887.1"/>
    </source>
</evidence>
<keyword evidence="2" id="KW-1185">Reference proteome</keyword>
<dbReference type="RefSeq" id="WP_342778121.1">
    <property type="nucleotide sequence ID" value="NZ_BAAAKX010000007.1"/>
</dbReference>
<reference evidence="1 2" key="1">
    <citation type="submission" date="2019-06" db="EMBL/GenBank/DDBJ databases">
        <title>Sequencing the genomes of 1000 actinobacteria strains.</title>
        <authorList>
            <person name="Klenk H.-P."/>
        </authorList>
    </citation>
    <scope>NUCLEOTIDE SEQUENCE [LARGE SCALE GENOMIC DNA]</scope>
    <source>
        <strain evidence="1 2">DSM 18082</strain>
    </source>
</reference>
<dbReference type="AlphaFoldDB" id="A0A542ZKL3"/>
<dbReference type="Proteomes" id="UP000319514">
    <property type="component" value="Unassembled WGS sequence"/>
</dbReference>
<evidence type="ECO:0000313" key="2">
    <source>
        <dbReference type="Proteomes" id="UP000319514"/>
    </source>
</evidence>
<gene>
    <name evidence="1" type="ORF">FB474_2287</name>
</gene>
<accession>A0A542ZKL3</accession>
<dbReference type="InterPro" id="IPR024787">
    <property type="entry name" value="EcsC"/>
</dbReference>
<dbReference type="PANTHER" id="PTHR41260">
    <property type="entry name" value="PROTEIN ECSC"/>
    <property type="match status" value="1"/>
</dbReference>
<dbReference type="EMBL" id="VFOQ01000001">
    <property type="protein sequence ID" value="TQL60887.1"/>
    <property type="molecule type" value="Genomic_DNA"/>
</dbReference>
<protein>
    <submittedName>
        <fullName evidence="1">EcsC family protein</fullName>
    </submittedName>
</protein>
<sequence length="241" mass="24929">MGIFDRDSSIGTAGGEVVLPAGAPEPVVDETALGGTAARMVERLLDVGIDGKGPFDSAQKVADVALTDHADVEGAVDAIVRLHLKMGAAGGFVTSLGGFVTLPVALPANVLEFYLVATRMVAGIASARGYDIRQPEVRSAVLLALVGADADDLLSKAGLTKTGRLANLAAQQLPGPALMVVNKAVGFRLLTQVGKKTLTRFGKAVPLVGGVVGAGLDTYLLKRIADHSRHEFPRRSRQLGS</sequence>